<dbReference type="GO" id="GO:0046872">
    <property type="term" value="F:metal ion binding"/>
    <property type="evidence" value="ECO:0007669"/>
    <property type="project" value="UniProtKB-KW"/>
</dbReference>
<dbReference type="InterPro" id="IPR034660">
    <property type="entry name" value="DinB/YfiT-like"/>
</dbReference>
<keyword evidence="2 3" id="KW-0479">Metal-binding</keyword>
<dbReference type="SUPFAM" id="SSF109854">
    <property type="entry name" value="DinB/YfiT-like putative metalloenzymes"/>
    <property type="match status" value="1"/>
</dbReference>
<evidence type="ECO:0000256" key="2">
    <source>
        <dbReference type="ARBA" id="ARBA00022723"/>
    </source>
</evidence>
<comment type="similarity">
    <text evidence="1">Belongs to the DinB family.</text>
</comment>
<name>A0A942UHU8_9BACI</name>
<protein>
    <submittedName>
        <fullName evidence="4">DinB family protein</fullName>
    </submittedName>
</protein>
<dbReference type="PANTHER" id="PTHR37302">
    <property type="entry name" value="SLR1116 PROTEIN"/>
    <property type="match status" value="1"/>
</dbReference>
<accession>A0A942UHU8</accession>
<comment type="caution">
    <text evidence="4">The sequence shown here is derived from an EMBL/GenBank/DDBJ whole genome shotgun (WGS) entry which is preliminary data.</text>
</comment>
<dbReference type="EMBL" id="JAGYPN010000001">
    <property type="protein sequence ID" value="MBS4221751.1"/>
    <property type="molecule type" value="Genomic_DNA"/>
</dbReference>
<proteinExistence type="inferred from homology"/>
<dbReference type="PANTHER" id="PTHR37302:SF3">
    <property type="entry name" value="DAMAGE-INDUCIBLE PROTEIN DINB"/>
    <property type="match status" value="1"/>
</dbReference>
<dbReference type="AlphaFoldDB" id="A0A942UHU8"/>
<reference evidence="4 5" key="1">
    <citation type="submission" date="2021-05" db="EMBL/GenBank/DDBJ databases">
        <title>Novel Bacillus species.</title>
        <authorList>
            <person name="Liu G."/>
        </authorList>
    </citation>
    <scope>NUCLEOTIDE SEQUENCE [LARGE SCALE GENOMIC DNA]</scope>
    <source>
        <strain evidence="4 5">FJAT-49682</strain>
    </source>
</reference>
<feature type="binding site" evidence="3">
    <location>
        <position position="126"/>
    </location>
    <ligand>
        <name>a divalent metal cation</name>
        <dbReference type="ChEBI" id="CHEBI:60240"/>
    </ligand>
</feature>
<dbReference type="Pfam" id="PF05163">
    <property type="entry name" value="DinB"/>
    <property type="match status" value="1"/>
</dbReference>
<feature type="binding site" evidence="3">
    <location>
        <position position="130"/>
    </location>
    <ligand>
        <name>a divalent metal cation</name>
        <dbReference type="ChEBI" id="CHEBI:60240"/>
    </ligand>
</feature>
<evidence type="ECO:0000256" key="3">
    <source>
        <dbReference type="PIRSR" id="PIRSR607837-1"/>
    </source>
</evidence>
<evidence type="ECO:0000313" key="4">
    <source>
        <dbReference type="EMBL" id="MBS4221751.1"/>
    </source>
</evidence>
<gene>
    <name evidence="4" type="ORF">KHA91_03115</name>
</gene>
<organism evidence="4 5">
    <name type="scientific">Lederbergia citrea</name>
    <dbReference type="NCBI Taxonomy" id="2833581"/>
    <lineage>
        <taxon>Bacteria</taxon>
        <taxon>Bacillati</taxon>
        <taxon>Bacillota</taxon>
        <taxon>Bacilli</taxon>
        <taxon>Bacillales</taxon>
        <taxon>Bacillaceae</taxon>
        <taxon>Lederbergia</taxon>
    </lineage>
</organism>
<dbReference type="Proteomes" id="UP000676456">
    <property type="component" value="Unassembled WGS sequence"/>
</dbReference>
<dbReference type="RefSeq" id="WP_213096750.1">
    <property type="nucleotide sequence ID" value="NZ_JAGYPN010000001.1"/>
</dbReference>
<dbReference type="InterPro" id="IPR007837">
    <property type="entry name" value="DinB"/>
</dbReference>
<feature type="binding site" evidence="3">
    <location>
        <position position="44"/>
    </location>
    <ligand>
        <name>a divalent metal cation</name>
        <dbReference type="ChEBI" id="CHEBI:60240"/>
    </ligand>
</feature>
<sequence length="163" mass="19233">MQTMFLYNWNVREDWYRWCEEINEDELLLVRTGGVGGILHTLFHIIDVEWSWIRILQGKPDFEESFDGYKSLNQVRALDDKFHEEVEEFVRNWDDDMELNVLEETMPDGRIVIDTWGEVMRHVIAHEIHHIGQLSVWAREIGKKPVSANLIGRGLVPISKTDK</sequence>
<keyword evidence="5" id="KW-1185">Reference proteome</keyword>
<evidence type="ECO:0000313" key="5">
    <source>
        <dbReference type="Proteomes" id="UP000676456"/>
    </source>
</evidence>
<evidence type="ECO:0000256" key="1">
    <source>
        <dbReference type="ARBA" id="ARBA00008635"/>
    </source>
</evidence>
<dbReference type="Gene3D" id="1.20.120.450">
    <property type="entry name" value="dinb family like domain"/>
    <property type="match status" value="1"/>
</dbReference>